<evidence type="ECO:0000256" key="11">
    <source>
        <dbReference type="PROSITE-ProRule" id="PRU00042"/>
    </source>
</evidence>
<dbReference type="EMBL" id="JW869887">
    <property type="protein sequence ID" value="AFP02405.1"/>
    <property type="molecule type" value="mRNA"/>
</dbReference>
<feature type="compositionally biased region" description="Low complexity" evidence="12">
    <location>
        <begin position="290"/>
        <end position="302"/>
    </location>
</feature>
<dbReference type="GO" id="GO:0008270">
    <property type="term" value="F:zinc ion binding"/>
    <property type="evidence" value="ECO:0007669"/>
    <property type="project" value="UniProtKB-KW"/>
</dbReference>
<dbReference type="Pfam" id="PF13912">
    <property type="entry name" value="zf-C2H2_6"/>
    <property type="match status" value="1"/>
</dbReference>
<keyword evidence="9" id="KW-0804">Transcription</keyword>
<evidence type="ECO:0000256" key="3">
    <source>
        <dbReference type="ARBA" id="ARBA00022723"/>
    </source>
</evidence>
<organism evidence="14">
    <name type="scientific">Callorhinchus milii</name>
    <name type="common">Ghost shark</name>
    <dbReference type="NCBI Taxonomy" id="7868"/>
    <lineage>
        <taxon>Eukaryota</taxon>
        <taxon>Metazoa</taxon>
        <taxon>Chordata</taxon>
        <taxon>Craniata</taxon>
        <taxon>Vertebrata</taxon>
        <taxon>Chondrichthyes</taxon>
        <taxon>Holocephali</taxon>
        <taxon>Chimaeriformes</taxon>
        <taxon>Callorhinchidae</taxon>
        <taxon>Callorhinchus</taxon>
    </lineage>
</organism>
<dbReference type="GO" id="GO:0005634">
    <property type="term" value="C:nucleus"/>
    <property type="evidence" value="ECO:0007669"/>
    <property type="project" value="UniProtKB-SubCell"/>
</dbReference>
<dbReference type="FunFam" id="3.30.160.60:FF:000188">
    <property type="entry name" value="Zinc finger protein 787"/>
    <property type="match status" value="1"/>
</dbReference>
<dbReference type="PANTHER" id="PTHR23226">
    <property type="entry name" value="ZINC FINGER AND SCAN DOMAIN-CONTAINING"/>
    <property type="match status" value="1"/>
</dbReference>
<dbReference type="Gene3D" id="3.30.160.60">
    <property type="entry name" value="Classic Zinc Finger"/>
    <property type="match status" value="3"/>
</dbReference>
<dbReference type="InterPro" id="IPR036236">
    <property type="entry name" value="Znf_C2H2_sf"/>
</dbReference>
<keyword evidence="5 11" id="KW-0863">Zinc-finger</keyword>
<dbReference type="SMART" id="SM00355">
    <property type="entry name" value="ZnF_C2H2"/>
    <property type="match status" value="5"/>
</dbReference>
<dbReference type="FunFam" id="3.30.160.60:FF:000322">
    <property type="entry name" value="GDNF-inducible zinc finger protein 1"/>
    <property type="match status" value="1"/>
</dbReference>
<dbReference type="GO" id="GO:0000978">
    <property type="term" value="F:RNA polymerase II cis-regulatory region sequence-specific DNA binding"/>
    <property type="evidence" value="ECO:0007669"/>
    <property type="project" value="TreeGrafter"/>
</dbReference>
<comment type="similarity">
    <text evidence="2">Belongs to the krueppel C2H2-type zinc-finger protein family.</text>
</comment>
<reference evidence="14" key="1">
    <citation type="journal article" date="2014" name="Nature">
        <title>Elephant shark genome provides unique insights into gnathostome evolution.</title>
        <authorList>
            <consortium name="International Elephant Shark Genome Sequencing Consortium"/>
            <person name="Venkatesh B."/>
            <person name="Lee A.P."/>
            <person name="Ravi V."/>
            <person name="Maurya A.K."/>
            <person name="Lian M.M."/>
            <person name="Swann J.B."/>
            <person name="Ohta Y."/>
            <person name="Flajnik M.F."/>
            <person name="Sutoh Y."/>
            <person name="Kasahara M."/>
            <person name="Hoon S."/>
            <person name="Gangu V."/>
            <person name="Roy S.W."/>
            <person name="Irimia M."/>
            <person name="Korzh V."/>
            <person name="Kondrychyn I."/>
            <person name="Lim Z.W."/>
            <person name="Tay B.H."/>
            <person name="Tohari S."/>
            <person name="Kong K.W."/>
            <person name="Ho S."/>
            <person name="Lorente-Galdos B."/>
            <person name="Quilez J."/>
            <person name="Marques-Bonet T."/>
            <person name="Raney B.J."/>
            <person name="Ingham P.W."/>
            <person name="Tay A."/>
            <person name="Hillier L.W."/>
            <person name="Minx P."/>
            <person name="Boehm T."/>
            <person name="Wilson R.K."/>
            <person name="Brenner S."/>
            <person name="Warren W.C."/>
        </authorList>
    </citation>
    <scope>NUCLEOTIDE SEQUENCE</scope>
    <source>
        <tissue evidence="14">Ovary</tissue>
    </source>
</reference>
<feature type="domain" description="C2H2-type" evidence="13">
    <location>
        <begin position="322"/>
        <end position="354"/>
    </location>
</feature>
<dbReference type="InterPro" id="IPR013087">
    <property type="entry name" value="Znf_C2H2_type"/>
</dbReference>
<protein>
    <submittedName>
        <fullName evidence="14">Zinc finger protein 271-like protein</fullName>
    </submittedName>
</protein>
<evidence type="ECO:0000256" key="8">
    <source>
        <dbReference type="ARBA" id="ARBA00023125"/>
    </source>
</evidence>
<evidence type="ECO:0000256" key="7">
    <source>
        <dbReference type="ARBA" id="ARBA00023015"/>
    </source>
</evidence>
<feature type="domain" description="C2H2-type" evidence="13">
    <location>
        <begin position="206"/>
        <end position="233"/>
    </location>
</feature>
<feature type="region of interest" description="Disordered" evidence="12">
    <location>
        <begin position="104"/>
        <end position="125"/>
    </location>
</feature>
<feature type="domain" description="C2H2-type" evidence="13">
    <location>
        <begin position="132"/>
        <end position="159"/>
    </location>
</feature>
<evidence type="ECO:0000256" key="12">
    <source>
        <dbReference type="SAM" id="MobiDB-lite"/>
    </source>
</evidence>
<sequence length="354" mass="38841">MESIASFDAESRGLGPLGMFDLEQGCVPGASGVRGREKVVGGKQWQKEGGNVIEKVEESIQRQTEVGGGQGGAEDTQAAGLEPGEAGLTVAVTETVFTRVQEHSEVLPQGQGSETEAESQSVPKARSRIPVFWCPRCGADFNSLLGLVKHQRRHRNEPGVCRKRVPPPLPRGQRSHSVQDATPPQSSMPLTSRPSDRQRRPTKREHRCLECGRRFTQASSLLRHRRVHTGERPFLCQVCGKGFIQASDLVKHSRVHSGERAFWCPQCGKRFRQPETLAKHRKLVHRSEGTATSSQPPASGPAPGRYAQVLVECSDAPAPRRFPCLVCGRELNSSSSLLRHQRVCPSGQRLHLGL</sequence>
<keyword evidence="6" id="KW-0862">Zinc</keyword>
<proteinExistence type="evidence at transcript level"/>
<dbReference type="PROSITE" id="PS00028">
    <property type="entry name" value="ZINC_FINGER_C2H2_1"/>
    <property type="match status" value="4"/>
</dbReference>
<evidence type="ECO:0000256" key="4">
    <source>
        <dbReference type="ARBA" id="ARBA00022737"/>
    </source>
</evidence>
<dbReference type="AlphaFoldDB" id="V9KUW7"/>
<evidence type="ECO:0000256" key="1">
    <source>
        <dbReference type="ARBA" id="ARBA00004123"/>
    </source>
</evidence>
<keyword evidence="8" id="KW-0238">DNA-binding</keyword>
<evidence type="ECO:0000256" key="10">
    <source>
        <dbReference type="ARBA" id="ARBA00023242"/>
    </source>
</evidence>
<feature type="compositionally biased region" description="Basic residues" evidence="12">
    <location>
        <begin position="152"/>
        <end position="165"/>
    </location>
</feature>
<keyword evidence="7" id="KW-0805">Transcription regulation</keyword>
<evidence type="ECO:0000256" key="5">
    <source>
        <dbReference type="ARBA" id="ARBA00022771"/>
    </source>
</evidence>
<evidence type="ECO:0000256" key="9">
    <source>
        <dbReference type="ARBA" id="ARBA00023163"/>
    </source>
</evidence>
<comment type="subcellular location">
    <subcellularLocation>
        <location evidence="1">Nucleus</location>
    </subcellularLocation>
</comment>
<dbReference type="Pfam" id="PF00096">
    <property type="entry name" value="zf-C2H2"/>
    <property type="match status" value="4"/>
</dbReference>
<feature type="compositionally biased region" description="Polar residues" evidence="12">
    <location>
        <begin position="175"/>
        <end position="193"/>
    </location>
</feature>
<dbReference type="GO" id="GO:0000981">
    <property type="term" value="F:DNA-binding transcription factor activity, RNA polymerase II-specific"/>
    <property type="evidence" value="ECO:0007669"/>
    <property type="project" value="TreeGrafter"/>
</dbReference>
<feature type="domain" description="C2H2-type" evidence="13">
    <location>
        <begin position="262"/>
        <end position="290"/>
    </location>
</feature>
<accession>V9KUW7</accession>
<feature type="region of interest" description="Disordered" evidence="12">
    <location>
        <begin position="283"/>
        <end position="302"/>
    </location>
</feature>
<keyword evidence="4" id="KW-0677">Repeat</keyword>
<keyword evidence="10" id="KW-0539">Nucleus</keyword>
<feature type="compositionally biased region" description="Polar residues" evidence="12">
    <location>
        <begin position="110"/>
        <end position="122"/>
    </location>
</feature>
<feature type="region of interest" description="Disordered" evidence="12">
    <location>
        <begin position="152"/>
        <end position="206"/>
    </location>
</feature>
<evidence type="ECO:0000256" key="6">
    <source>
        <dbReference type="ARBA" id="ARBA00022833"/>
    </source>
</evidence>
<evidence type="ECO:0000256" key="2">
    <source>
        <dbReference type="ARBA" id="ARBA00006991"/>
    </source>
</evidence>
<dbReference type="PROSITE" id="PS50157">
    <property type="entry name" value="ZINC_FINGER_C2H2_2"/>
    <property type="match status" value="5"/>
</dbReference>
<name>V9KUW7_CALMI</name>
<dbReference type="SUPFAM" id="SSF57667">
    <property type="entry name" value="beta-beta-alpha zinc fingers"/>
    <property type="match status" value="2"/>
</dbReference>
<dbReference type="FunFam" id="3.30.160.60:FF:000295">
    <property type="entry name" value="zinc finger protein 19"/>
    <property type="match status" value="1"/>
</dbReference>
<feature type="domain" description="C2H2-type" evidence="13">
    <location>
        <begin position="234"/>
        <end position="261"/>
    </location>
</feature>
<keyword evidence="3" id="KW-0479">Metal-binding</keyword>
<evidence type="ECO:0000259" key="13">
    <source>
        <dbReference type="PROSITE" id="PS50157"/>
    </source>
</evidence>
<dbReference type="PANTHER" id="PTHR23226:SF416">
    <property type="entry name" value="FI01424P"/>
    <property type="match status" value="1"/>
</dbReference>
<evidence type="ECO:0000313" key="14">
    <source>
        <dbReference type="EMBL" id="AFP02405.1"/>
    </source>
</evidence>